<feature type="chain" id="PRO_5022774545" evidence="1">
    <location>
        <begin position="23"/>
        <end position="141"/>
    </location>
</feature>
<keyword evidence="3" id="KW-1185">Reference proteome</keyword>
<comment type="caution">
    <text evidence="2">The sequence shown here is derived from an EMBL/GenBank/DDBJ whole genome shotgun (WGS) entry which is preliminary data.</text>
</comment>
<protein>
    <submittedName>
        <fullName evidence="2">Uncharacterized protein</fullName>
    </submittedName>
</protein>
<reference evidence="2 3" key="1">
    <citation type="submission" date="2019-05" db="EMBL/GenBank/DDBJ databases">
        <title>Emergence of the Ug99 lineage of the wheat stem rust pathogen through somatic hybridization.</title>
        <authorList>
            <person name="Li F."/>
            <person name="Upadhyaya N.M."/>
            <person name="Sperschneider J."/>
            <person name="Matny O."/>
            <person name="Nguyen-Phuc H."/>
            <person name="Mago R."/>
            <person name="Raley C."/>
            <person name="Miller M.E."/>
            <person name="Silverstein K.A.T."/>
            <person name="Henningsen E."/>
            <person name="Hirsch C.D."/>
            <person name="Visser B."/>
            <person name="Pretorius Z.A."/>
            <person name="Steffenson B.J."/>
            <person name="Schwessinger B."/>
            <person name="Dodds P.N."/>
            <person name="Figueroa M."/>
        </authorList>
    </citation>
    <scope>NUCLEOTIDE SEQUENCE [LARGE SCALE GENOMIC DNA]</scope>
    <source>
        <strain evidence="2">21-0</strain>
    </source>
</reference>
<accession>A0A5B0QNN8</accession>
<dbReference type="Proteomes" id="UP000324748">
    <property type="component" value="Unassembled WGS sequence"/>
</dbReference>
<evidence type="ECO:0000313" key="2">
    <source>
        <dbReference type="EMBL" id="KAA1114792.1"/>
    </source>
</evidence>
<dbReference type="EMBL" id="VSWC01000014">
    <property type="protein sequence ID" value="KAA1114792.1"/>
    <property type="molecule type" value="Genomic_DNA"/>
</dbReference>
<gene>
    <name evidence="2" type="ORF">PGT21_023573</name>
</gene>
<evidence type="ECO:0000256" key="1">
    <source>
        <dbReference type="SAM" id="SignalP"/>
    </source>
</evidence>
<sequence length="141" mass="15492">MRAIILTSILGVNLLHIPPGFATMCYLLTCKAEGVPLKEHVIDSHQLPRQAACGRYTVMGEWKECKNLRQKEYFHCETCNTIWRENVGTVALRVCSGVECNKDHYTKEKIDIGNSPPTLQNYLGNVGGGESSAPGPSSRGA</sequence>
<name>A0A5B0QNN8_PUCGR</name>
<evidence type="ECO:0000313" key="3">
    <source>
        <dbReference type="Proteomes" id="UP000324748"/>
    </source>
</evidence>
<keyword evidence="1" id="KW-0732">Signal</keyword>
<organism evidence="2 3">
    <name type="scientific">Puccinia graminis f. sp. tritici</name>
    <dbReference type="NCBI Taxonomy" id="56615"/>
    <lineage>
        <taxon>Eukaryota</taxon>
        <taxon>Fungi</taxon>
        <taxon>Dikarya</taxon>
        <taxon>Basidiomycota</taxon>
        <taxon>Pucciniomycotina</taxon>
        <taxon>Pucciniomycetes</taxon>
        <taxon>Pucciniales</taxon>
        <taxon>Pucciniaceae</taxon>
        <taxon>Puccinia</taxon>
    </lineage>
</organism>
<proteinExistence type="predicted"/>
<dbReference type="AlphaFoldDB" id="A0A5B0QNN8"/>
<feature type="signal peptide" evidence="1">
    <location>
        <begin position="1"/>
        <end position="22"/>
    </location>
</feature>